<dbReference type="EMBL" id="LNIX01000012">
    <property type="protein sequence ID" value="OXA47872.1"/>
    <property type="molecule type" value="Genomic_DNA"/>
</dbReference>
<evidence type="ECO:0000259" key="5">
    <source>
        <dbReference type="SMART" id="SM00543"/>
    </source>
</evidence>
<dbReference type="GO" id="GO:0016281">
    <property type="term" value="C:eukaryotic translation initiation factor 4F complex"/>
    <property type="evidence" value="ECO:0007669"/>
    <property type="project" value="TreeGrafter"/>
</dbReference>
<sequence>MDNTIVPGKPQTFQTLPPKVTSQLFPLVKLLCFYGRCPILFKNYGTYTEYDFRPTSAKCIVFPATMAVLSIAFITFGMLQFGATGRQLFAAGRIRPNSLLGNIIVEYFISWWTTPRFVAYLNAWNRIQSLESDEFVHLGNINVSKFRNTFAPTYSLSMALPFCVFILIADLPFLFDYPVYFVLHALFCILNTTSYVTDDIKVVLMLKCVEVGFSEVRQIIQTVVMDAVQLRNLKRLLLSIRGQAVLAGEYLAPSQLLSVMLSIWFASSTVYISLMLLIEGNADYYLLVGSMSVFSIFSLYRVFLKIRAGVRITAEEKGIADILKELELQEIKNQVWTRNENFELTIRQLFNKLRIDTFDQVLSEFINLRLEGKDPLINVVVTVILDKVVSKPYTSGLYAKLVHKSNVVLKTLRTKVLDRLQTDLQSVLVNAKQIDQVCRAGSGRQDFEILGAPLKLMKAKCIKVIVGNVTLIGEFFNMAVIPNQTLMDTANAILKQTDDISLVALCALVNTIGPSLDEKVRLIKVSTVANNVAKSARTENFVEWATNLFLNLEKIYRMKGVSTESKNEILDVLKRRAKNWKSEEGNPVELDKTVGVESKQTLHLNGDKICHILNKLTIDNVDNIAKDFQGLSPQEFDNQITAIIDTMFSKIIHTVALTKACASLVQIFCSKSYPSRKVFQSKIRIRCEEEFLYNTENCVRIKEIEDQLMRAQTTQGSSRQAQKSMGSLEDEVTIWRQHFRANARFIGELFNTNILEFQFVVACTNKLLATKDDESLKSLCVLLKTSGEKLHKDCAKWTGKTLKSLQLLADGGEVSNTTRSTILNLIEHSRKKWELVDTSKTSLALNSIAEIANHDAEIGLLVETMSDQCAMSNASHSTLMSANSTLDKNGYEFVPRGHKNSISTATSTSSREQSVGFPSNSSILNLSASRKQDITLDKITPSGHLKYLSMYENYDRMLSKLPPDVVEDINMEISTLIYQRLKHHNELQNLLENKGDEFENDMFTMT</sequence>
<evidence type="ECO:0000313" key="7">
    <source>
        <dbReference type="Proteomes" id="UP000198287"/>
    </source>
</evidence>
<dbReference type="Pfam" id="PF02854">
    <property type="entry name" value="MIF4G"/>
    <property type="match status" value="2"/>
</dbReference>
<dbReference type="SMART" id="SM00543">
    <property type="entry name" value="MIF4G"/>
    <property type="match status" value="2"/>
</dbReference>
<feature type="transmembrane region" description="Helical" evidence="4">
    <location>
        <begin position="284"/>
        <end position="303"/>
    </location>
</feature>
<protein>
    <submittedName>
        <fullName evidence="6">Eukaryotic translation initiation factor 4 gamma 3</fullName>
    </submittedName>
</protein>
<keyword evidence="3" id="KW-0648">Protein biosynthesis</keyword>
<dbReference type="STRING" id="158441.A0A226DQS6"/>
<dbReference type="InterPro" id="IPR003890">
    <property type="entry name" value="MIF4G-like_typ-3"/>
</dbReference>
<evidence type="ECO:0000313" key="6">
    <source>
        <dbReference type="EMBL" id="OXA47872.1"/>
    </source>
</evidence>
<comment type="similarity">
    <text evidence="1">Belongs to the eukaryotic initiation factor 4G family.</text>
</comment>
<keyword evidence="7" id="KW-1185">Reference proteome</keyword>
<evidence type="ECO:0000256" key="2">
    <source>
        <dbReference type="ARBA" id="ARBA00022540"/>
    </source>
</evidence>
<comment type="caution">
    <text evidence="6">The sequence shown here is derived from an EMBL/GenBank/DDBJ whole genome shotgun (WGS) entry which is preliminary data.</text>
</comment>
<dbReference type="OrthoDB" id="514777at2759"/>
<name>A0A226DQS6_FOLCA</name>
<feature type="transmembrane region" description="Helical" evidence="4">
    <location>
        <begin position="60"/>
        <end position="79"/>
    </location>
</feature>
<feature type="transmembrane region" description="Helical" evidence="4">
    <location>
        <begin position="256"/>
        <end position="278"/>
    </location>
</feature>
<proteinExistence type="inferred from homology"/>
<evidence type="ECO:0000256" key="3">
    <source>
        <dbReference type="ARBA" id="ARBA00022917"/>
    </source>
</evidence>
<dbReference type="Proteomes" id="UP000198287">
    <property type="component" value="Unassembled WGS sequence"/>
</dbReference>
<organism evidence="6 7">
    <name type="scientific">Folsomia candida</name>
    <name type="common">Springtail</name>
    <dbReference type="NCBI Taxonomy" id="158441"/>
    <lineage>
        <taxon>Eukaryota</taxon>
        <taxon>Metazoa</taxon>
        <taxon>Ecdysozoa</taxon>
        <taxon>Arthropoda</taxon>
        <taxon>Hexapoda</taxon>
        <taxon>Collembola</taxon>
        <taxon>Entomobryomorpha</taxon>
        <taxon>Isotomoidea</taxon>
        <taxon>Isotomidae</taxon>
        <taxon>Proisotominae</taxon>
        <taxon>Folsomia</taxon>
    </lineage>
</organism>
<dbReference type="GO" id="GO:0003743">
    <property type="term" value="F:translation initiation factor activity"/>
    <property type="evidence" value="ECO:0007669"/>
    <property type="project" value="UniProtKB-KW"/>
</dbReference>
<feature type="transmembrane region" description="Helical" evidence="4">
    <location>
        <begin position="154"/>
        <end position="173"/>
    </location>
</feature>
<feature type="domain" description="MIF4G" evidence="5">
    <location>
        <begin position="606"/>
        <end position="832"/>
    </location>
</feature>
<feature type="domain" description="MIF4G" evidence="5">
    <location>
        <begin position="343"/>
        <end position="579"/>
    </location>
</feature>
<feature type="transmembrane region" description="Helical" evidence="4">
    <location>
        <begin position="179"/>
        <end position="197"/>
    </location>
</feature>
<dbReference type="AlphaFoldDB" id="A0A226DQS6"/>
<dbReference type="PANTHER" id="PTHR23253:SF9">
    <property type="entry name" value="EUKARYOTIC TRANSLATION INITIATION FACTOR 4 GAMMA 2"/>
    <property type="match status" value="1"/>
</dbReference>
<dbReference type="InterPro" id="IPR016024">
    <property type="entry name" value="ARM-type_fold"/>
</dbReference>
<keyword evidence="4" id="KW-0472">Membrane</keyword>
<evidence type="ECO:0000256" key="4">
    <source>
        <dbReference type="SAM" id="Phobius"/>
    </source>
</evidence>
<keyword evidence="2 6" id="KW-0396">Initiation factor</keyword>
<dbReference type="GO" id="GO:0003729">
    <property type="term" value="F:mRNA binding"/>
    <property type="evidence" value="ECO:0007669"/>
    <property type="project" value="TreeGrafter"/>
</dbReference>
<dbReference type="Gene3D" id="1.25.40.180">
    <property type="match status" value="2"/>
</dbReference>
<dbReference type="SUPFAM" id="SSF48371">
    <property type="entry name" value="ARM repeat"/>
    <property type="match status" value="2"/>
</dbReference>
<keyword evidence="4" id="KW-1133">Transmembrane helix</keyword>
<gene>
    <name evidence="6" type="ORF">Fcan01_16831</name>
</gene>
<evidence type="ECO:0000256" key="1">
    <source>
        <dbReference type="ARBA" id="ARBA00005775"/>
    </source>
</evidence>
<reference evidence="6 7" key="1">
    <citation type="submission" date="2015-12" db="EMBL/GenBank/DDBJ databases">
        <title>The genome of Folsomia candida.</title>
        <authorList>
            <person name="Faddeeva A."/>
            <person name="Derks M.F."/>
            <person name="Anvar Y."/>
            <person name="Smit S."/>
            <person name="Van Straalen N."/>
            <person name="Roelofs D."/>
        </authorList>
    </citation>
    <scope>NUCLEOTIDE SEQUENCE [LARGE SCALE GENOMIC DNA]</scope>
    <source>
        <strain evidence="6 7">VU population</strain>
        <tissue evidence="6">Whole body</tissue>
    </source>
</reference>
<keyword evidence="4" id="KW-0812">Transmembrane</keyword>
<accession>A0A226DQS6</accession>
<dbReference type="PANTHER" id="PTHR23253">
    <property type="entry name" value="EUKARYOTIC TRANSLATION INITIATION FACTOR 4 GAMMA"/>
    <property type="match status" value="1"/>
</dbReference>